<dbReference type="EMBL" id="JAVFKD010000016">
    <property type="protein sequence ID" value="KAK5988359.1"/>
    <property type="molecule type" value="Genomic_DNA"/>
</dbReference>
<proteinExistence type="predicted"/>
<dbReference type="Proteomes" id="UP001338125">
    <property type="component" value="Unassembled WGS sequence"/>
</dbReference>
<evidence type="ECO:0000313" key="2">
    <source>
        <dbReference type="Proteomes" id="UP001338125"/>
    </source>
</evidence>
<dbReference type="SUPFAM" id="SSF48576">
    <property type="entry name" value="Terpenoid synthases"/>
    <property type="match status" value="1"/>
</dbReference>
<evidence type="ECO:0000313" key="1">
    <source>
        <dbReference type="EMBL" id="KAK5988359.1"/>
    </source>
</evidence>
<sequence>MALSTPYVVEVPNHLKIWTSCPLRVSAHEPLAYQATLDMLQEWKDHNLPTIPDVHLKLSASRYGHLIACMSPEALPDRIGPFTKIIDLFLLADEIMEGPDTAKTEAAMEDLSSAAPVGPDASGLKVNLAYVEKEILESDPVLGGNYMHEMKNYWHLHKTFSLEIYQHTHSFSAFIPFRYCNFAGPTLRHMLCFSAGQNLTEYDIRALELPIFAATIAAILWNDLYS</sequence>
<organism evidence="1 2">
    <name type="scientific">Cladobotryum mycophilum</name>
    <dbReference type="NCBI Taxonomy" id="491253"/>
    <lineage>
        <taxon>Eukaryota</taxon>
        <taxon>Fungi</taxon>
        <taxon>Dikarya</taxon>
        <taxon>Ascomycota</taxon>
        <taxon>Pezizomycotina</taxon>
        <taxon>Sordariomycetes</taxon>
        <taxon>Hypocreomycetidae</taxon>
        <taxon>Hypocreales</taxon>
        <taxon>Hypocreaceae</taxon>
        <taxon>Cladobotryum</taxon>
    </lineage>
</organism>
<dbReference type="InterPro" id="IPR008949">
    <property type="entry name" value="Isoprenoid_synthase_dom_sf"/>
</dbReference>
<keyword evidence="2" id="KW-1185">Reference proteome</keyword>
<reference evidence="1 2" key="1">
    <citation type="submission" date="2024-01" db="EMBL/GenBank/DDBJ databases">
        <title>Complete genome of Cladobotryum mycophilum ATHUM6906.</title>
        <authorList>
            <person name="Christinaki A.C."/>
            <person name="Myridakis A.I."/>
            <person name="Kouvelis V.N."/>
        </authorList>
    </citation>
    <scope>NUCLEOTIDE SEQUENCE [LARGE SCALE GENOMIC DNA]</scope>
    <source>
        <strain evidence="1 2">ATHUM6906</strain>
    </source>
</reference>
<accession>A0ABR0S865</accession>
<name>A0ABR0S865_9HYPO</name>
<dbReference type="Gene3D" id="1.10.600.10">
    <property type="entry name" value="Farnesyl Diphosphate Synthase"/>
    <property type="match status" value="1"/>
</dbReference>
<comment type="caution">
    <text evidence="1">The sequence shown here is derived from an EMBL/GenBank/DDBJ whole genome shotgun (WGS) entry which is preliminary data.</text>
</comment>
<protein>
    <recommendedName>
        <fullName evidence="3">Terpenoid synthase</fullName>
    </recommendedName>
</protein>
<evidence type="ECO:0008006" key="3">
    <source>
        <dbReference type="Google" id="ProtNLM"/>
    </source>
</evidence>
<gene>
    <name evidence="1" type="ORF">PT974_12510</name>
</gene>